<keyword evidence="2" id="KW-1185">Reference proteome</keyword>
<comment type="caution">
    <text evidence="1">The sequence shown here is derived from an EMBL/GenBank/DDBJ whole genome shotgun (WGS) entry which is preliminary data.</text>
</comment>
<dbReference type="Proteomes" id="UP000533476">
    <property type="component" value="Unassembled WGS sequence"/>
</dbReference>
<dbReference type="SUPFAM" id="SSF52540">
    <property type="entry name" value="P-loop containing nucleoside triphosphate hydrolases"/>
    <property type="match status" value="1"/>
</dbReference>
<dbReference type="RefSeq" id="WP_169103174.1">
    <property type="nucleotide sequence ID" value="NZ_JABBVZ010000186.1"/>
</dbReference>
<dbReference type="AlphaFoldDB" id="A0A7Y0L7Z0"/>
<sequence length="397" mass="44772">MNGDGSLNAVWLDASAWPNAVIQEAFVDPLGIEGFWRTWYLEGFVDQGHGKVKCVIGRPGSGKTHVLRHLGLVAKEIGYQVAWVDFAKTKVAAIDDLYRVVAGQVDWENLLNETLIEIIGKELGYPEFDGNPRDFITWGEVERQVVPALLRRDLREAIDRWLRRADWHPEFRLAVRTWMQEQIGDLVPEDSPAALWLQGEKLGASQRKTLGVKSNVTRRNARALLASLASLAHLARGRGLLVLLDNVHVVALTTRLDGRPYYTKGARDQVYEMLRQLIDESPFTPYLMTILAGTADPLHQAKAGFPSYPALWERLQTEVQSNKVNRFSDMVDLDRLWDGDEEAVIKLRHAWSREAVVGMLGAEFVPDSGGSLGLEWGQPRRLITEVWQTPGERGHVW</sequence>
<organism evidence="1 2">
    <name type="scientific">Sulfobacillus harzensis</name>
    <dbReference type="NCBI Taxonomy" id="2729629"/>
    <lineage>
        <taxon>Bacteria</taxon>
        <taxon>Bacillati</taxon>
        <taxon>Bacillota</taxon>
        <taxon>Clostridia</taxon>
        <taxon>Eubacteriales</taxon>
        <taxon>Clostridiales Family XVII. Incertae Sedis</taxon>
        <taxon>Sulfobacillus</taxon>
    </lineage>
</organism>
<accession>A0A7Y0L7Z0</accession>
<dbReference type="EMBL" id="JABBVZ010000186">
    <property type="protein sequence ID" value="NMP24972.1"/>
    <property type="molecule type" value="Genomic_DNA"/>
</dbReference>
<gene>
    <name evidence="1" type="ORF">HIJ39_21940</name>
</gene>
<reference evidence="1 2" key="1">
    <citation type="submission" date="2020-04" db="EMBL/GenBank/DDBJ databases">
        <authorList>
            <person name="Zhang R."/>
            <person name="Schippers A."/>
        </authorList>
    </citation>
    <scope>NUCLEOTIDE SEQUENCE [LARGE SCALE GENOMIC DNA]</scope>
    <source>
        <strain evidence="1 2">DSM 109850</strain>
    </source>
</reference>
<evidence type="ECO:0000313" key="2">
    <source>
        <dbReference type="Proteomes" id="UP000533476"/>
    </source>
</evidence>
<dbReference type="InterPro" id="IPR027417">
    <property type="entry name" value="P-loop_NTPase"/>
</dbReference>
<protein>
    <submittedName>
        <fullName evidence="1">DUF2791 family P-loop domain-containing protein</fullName>
    </submittedName>
</protein>
<name>A0A7Y0L7Z0_9FIRM</name>
<proteinExistence type="predicted"/>
<dbReference type="Pfam" id="PF10923">
    <property type="entry name" value="BrxC_BrxD"/>
    <property type="match status" value="1"/>
</dbReference>
<dbReference type="InterPro" id="IPR021228">
    <property type="entry name" value="BrxD"/>
</dbReference>
<evidence type="ECO:0000313" key="1">
    <source>
        <dbReference type="EMBL" id="NMP24972.1"/>
    </source>
</evidence>